<dbReference type="InterPro" id="IPR035923">
    <property type="entry name" value="TT1751-like_sf"/>
</dbReference>
<comment type="caution">
    <text evidence="1">The sequence shown here is derived from an EMBL/GenBank/DDBJ whole genome shotgun (WGS) entry which is preliminary data.</text>
</comment>
<dbReference type="OrthoDB" id="5344014at2"/>
<evidence type="ECO:0000313" key="1">
    <source>
        <dbReference type="EMBL" id="RXK13185.1"/>
    </source>
</evidence>
<protein>
    <recommendedName>
        <fullName evidence="3">DUF302 domain-containing protein</fullName>
    </recommendedName>
</protein>
<accession>A0A4Q1B325</accession>
<proteinExistence type="predicted"/>
<dbReference type="Proteomes" id="UP000289718">
    <property type="component" value="Unassembled WGS sequence"/>
</dbReference>
<name>A0A4Q1B325_9BACT</name>
<evidence type="ECO:0008006" key="3">
    <source>
        <dbReference type="Google" id="ProtNLM"/>
    </source>
</evidence>
<dbReference type="Gene3D" id="3.30.310.70">
    <property type="entry name" value="TT1751-like domain"/>
    <property type="match status" value="1"/>
</dbReference>
<gene>
    <name evidence="1" type="ORF">CP965_05145</name>
</gene>
<dbReference type="RefSeq" id="WP_129061006.1">
    <property type="nucleotide sequence ID" value="NZ_NXIE01000002.1"/>
</dbReference>
<dbReference type="SUPFAM" id="SSF103247">
    <property type="entry name" value="TT1751-like"/>
    <property type="match status" value="1"/>
</dbReference>
<dbReference type="EMBL" id="NXIE01000002">
    <property type="protein sequence ID" value="RXK13185.1"/>
    <property type="molecule type" value="Genomic_DNA"/>
</dbReference>
<dbReference type="AlphaFoldDB" id="A0A4Q1B325"/>
<sequence>MFKKVLLLSLILLTLLFSKEKNNSYIKYKIENNNIETAYMFLKSELLANGYNIVYEGDFAKLTKKVGKLLNKESKLSFGKKIAFCKGSLSFKLLDENIDNIVFCPFSIAVYKEKKEAHFYISYINYKALKKDEKIIKQINKDIKRIIEKVIF</sequence>
<organism evidence="1 2">
    <name type="scientific">Halarcobacter mediterraneus</name>
    <dbReference type="NCBI Taxonomy" id="2023153"/>
    <lineage>
        <taxon>Bacteria</taxon>
        <taxon>Pseudomonadati</taxon>
        <taxon>Campylobacterota</taxon>
        <taxon>Epsilonproteobacteria</taxon>
        <taxon>Campylobacterales</taxon>
        <taxon>Arcobacteraceae</taxon>
        <taxon>Halarcobacter</taxon>
    </lineage>
</organism>
<reference evidence="1 2" key="1">
    <citation type="submission" date="2017-09" db="EMBL/GenBank/DDBJ databases">
        <title>Genomics of the genus Arcobacter.</title>
        <authorList>
            <person name="Perez-Cataluna A."/>
            <person name="Figueras M.J."/>
            <person name="Salas-Masso N."/>
        </authorList>
    </citation>
    <scope>NUCLEOTIDE SEQUENCE [LARGE SCALE GENOMIC DNA]</scope>
    <source>
        <strain evidence="1 2">F156-34</strain>
    </source>
</reference>
<keyword evidence="2" id="KW-1185">Reference proteome</keyword>
<evidence type="ECO:0000313" key="2">
    <source>
        <dbReference type="Proteomes" id="UP000289718"/>
    </source>
</evidence>